<gene>
    <name evidence="3" type="ORF">ET445_05650</name>
</gene>
<dbReference type="Proteomes" id="UP000291259">
    <property type="component" value="Chromosome"/>
</dbReference>
<evidence type="ECO:0000256" key="1">
    <source>
        <dbReference type="ARBA" id="ARBA00022723"/>
    </source>
</evidence>
<dbReference type="EMBL" id="CP035491">
    <property type="protein sequence ID" value="QAY72902.1"/>
    <property type="molecule type" value="Genomic_DNA"/>
</dbReference>
<dbReference type="CDD" id="cd00371">
    <property type="entry name" value="HMA"/>
    <property type="match status" value="1"/>
</dbReference>
<feature type="domain" description="HMA" evidence="2">
    <location>
        <begin position="59"/>
        <end position="127"/>
    </location>
</feature>
<dbReference type="PROSITE" id="PS50846">
    <property type="entry name" value="HMA_2"/>
    <property type="match status" value="1"/>
</dbReference>
<dbReference type="SUPFAM" id="SSF55008">
    <property type="entry name" value="HMA, heavy metal-associated domain"/>
    <property type="match status" value="1"/>
</dbReference>
<dbReference type="KEGG" id="agf:ET445_05650"/>
<dbReference type="AlphaFoldDB" id="A0A4P6FAB4"/>
<dbReference type="Pfam" id="PF00403">
    <property type="entry name" value="HMA"/>
    <property type="match status" value="1"/>
</dbReference>
<organism evidence="3 4">
    <name type="scientific">Agromyces protaetiae</name>
    <dbReference type="NCBI Taxonomy" id="2509455"/>
    <lineage>
        <taxon>Bacteria</taxon>
        <taxon>Bacillati</taxon>
        <taxon>Actinomycetota</taxon>
        <taxon>Actinomycetes</taxon>
        <taxon>Micrococcales</taxon>
        <taxon>Microbacteriaceae</taxon>
        <taxon>Agromyces</taxon>
    </lineage>
</organism>
<evidence type="ECO:0000313" key="4">
    <source>
        <dbReference type="Proteomes" id="UP000291259"/>
    </source>
</evidence>
<sequence length="129" mass="12726">MVEGMTQSISIGPAPTKLLPLADASARGGDAEASCACCAPVVSATEQGAAEASAARDLVVAEYAVVGMTCGNCVKHVTADVSGVTGVERVEVDLVAGGVSTVRVLSALHVDPALVAEAVEEAGYEVVAG</sequence>
<dbReference type="OrthoDB" id="5006964at2"/>
<proteinExistence type="predicted"/>
<dbReference type="InterPro" id="IPR006121">
    <property type="entry name" value="HMA_dom"/>
</dbReference>
<keyword evidence="1" id="KW-0479">Metal-binding</keyword>
<accession>A0A4P6FAB4</accession>
<dbReference type="InterPro" id="IPR036163">
    <property type="entry name" value="HMA_dom_sf"/>
</dbReference>
<keyword evidence="4" id="KW-1185">Reference proteome</keyword>
<dbReference type="Gene3D" id="3.30.70.100">
    <property type="match status" value="1"/>
</dbReference>
<name>A0A4P6FAB4_9MICO</name>
<dbReference type="PROSITE" id="PS01047">
    <property type="entry name" value="HMA_1"/>
    <property type="match status" value="1"/>
</dbReference>
<evidence type="ECO:0000313" key="3">
    <source>
        <dbReference type="EMBL" id="QAY72902.1"/>
    </source>
</evidence>
<evidence type="ECO:0000259" key="2">
    <source>
        <dbReference type="PROSITE" id="PS50846"/>
    </source>
</evidence>
<dbReference type="GO" id="GO:0046872">
    <property type="term" value="F:metal ion binding"/>
    <property type="evidence" value="ECO:0007669"/>
    <property type="project" value="UniProtKB-KW"/>
</dbReference>
<protein>
    <submittedName>
        <fullName evidence="3">Heavy-metal-associated domain-containing protein</fullName>
    </submittedName>
</protein>
<dbReference type="InterPro" id="IPR017969">
    <property type="entry name" value="Heavy-metal-associated_CS"/>
</dbReference>
<reference evidence="3 4" key="1">
    <citation type="submission" date="2019-01" db="EMBL/GenBank/DDBJ databases">
        <title>Genome sequencing of strain FW100M-8.</title>
        <authorList>
            <person name="Heo J."/>
            <person name="Kim S.-J."/>
            <person name="Kim J.-S."/>
            <person name="Hong S.-B."/>
            <person name="Kwon S.-W."/>
        </authorList>
    </citation>
    <scope>NUCLEOTIDE SEQUENCE [LARGE SCALE GENOMIC DNA]</scope>
    <source>
        <strain evidence="3 4">FW100M-8</strain>
    </source>
</reference>